<dbReference type="AlphaFoldDB" id="A0A915CUE5"/>
<accession>A0A915CUE5</accession>
<dbReference type="InterPro" id="IPR022353">
    <property type="entry name" value="Insulin_CS"/>
</dbReference>
<evidence type="ECO:0000313" key="3">
    <source>
        <dbReference type="WBParaSite" id="jg12721"/>
    </source>
</evidence>
<dbReference type="WBParaSite" id="jg12721">
    <property type="protein sequence ID" value="jg12721"/>
    <property type="gene ID" value="jg12721"/>
</dbReference>
<evidence type="ECO:0000256" key="1">
    <source>
        <dbReference type="SAM" id="MobiDB-lite"/>
    </source>
</evidence>
<keyword evidence="2" id="KW-1185">Reference proteome</keyword>
<proteinExistence type="predicted"/>
<dbReference type="Proteomes" id="UP000887574">
    <property type="component" value="Unplaced"/>
</dbReference>
<feature type="compositionally biased region" description="Low complexity" evidence="1">
    <location>
        <begin position="10"/>
        <end position="20"/>
    </location>
</feature>
<evidence type="ECO:0000313" key="2">
    <source>
        <dbReference type="Proteomes" id="UP000887574"/>
    </source>
</evidence>
<dbReference type="PROSITE" id="PS00262">
    <property type="entry name" value="INSULIN"/>
    <property type="match status" value="1"/>
</dbReference>
<feature type="region of interest" description="Disordered" evidence="1">
    <location>
        <begin position="1"/>
        <end position="40"/>
    </location>
</feature>
<name>A0A915CUE5_9BILA</name>
<protein>
    <submittedName>
        <fullName evidence="3">Insulin-like domain-containing protein</fullName>
    </submittedName>
</protein>
<feature type="compositionally biased region" description="Basic residues" evidence="1">
    <location>
        <begin position="24"/>
        <end position="38"/>
    </location>
</feature>
<sequence length="166" mass="19194">MSSESPLAVSNNNSSLESENVILKPKRRHSRTPKSRRQHQVDEDLKECHLAYEDRIAHHCRYPGMVEPCYETPAVEVNANSTNPIQEVDLVRAVSRQCCRKTCPLKDLEKLCCRTSECLKKCYGSKFTDMDKDASLYRYFDVLIKPHPLRKHRTRISTTTQKSLLN</sequence>
<reference evidence="3" key="1">
    <citation type="submission" date="2022-11" db="UniProtKB">
        <authorList>
            <consortium name="WormBaseParasite"/>
        </authorList>
    </citation>
    <scope>IDENTIFICATION</scope>
</reference>
<organism evidence="2 3">
    <name type="scientific">Ditylenchus dipsaci</name>
    <dbReference type="NCBI Taxonomy" id="166011"/>
    <lineage>
        <taxon>Eukaryota</taxon>
        <taxon>Metazoa</taxon>
        <taxon>Ecdysozoa</taxon>
        <taxon>Nematoda</taxon>
        <taxon>Chromadorea</taxon>
        <taxon>Rhabditida</taxon>
        <taxon>Tylenchina</taxon>
        <taxon>Tylenchomorpha</taxon>
        <taxon>Sphaerularioidea</taxon>
        <taxon>Anguinidae</taxon>
        <taxon>Anguininae</taxon>
        <taxon>Ditylenchus</taxon>
    </lineage>
</organism>